<reference evidence="2 3" key="1">
    <citation type="submission" date="2019-04" db="EMBL/GenBank/DDBJ databases">
        <title>An improved genome assembly and genetic linkage map for asparagus bean, Vigna unguiculata ssp. sesquipedialis.</title>
        <authorList>
            <person name="Xia Q."/>
            <person name="Zhang R."/>
            <person name="Dong Y."/>
        </authorList>
    </citation>
    <scope>NUCLEOTIDE SEQUENCE [LARGE SCALE GENOMIC DNA]</scope>
    <source>
        <tissue evidence="2">Leaf</tissue>
    </source>
</reference>
<proteinExistence type="predicted"/>
<name>A0A4D6MSW2_VIGUN</name>
<dbReference type="AlphaFoldDB" id="A0A4D6MSW2"/>
<dbReference type="EMBL" id="CP039352">
    <property type="protein sequence ID" value="QCE04556.1"/>
    <property type="molecule type" value="Genomic_DNA"/>
</dbReference>
<keyword evidence="3" id="KW-1185">Reference proteome</keyword>
<evidence type="ECO:0000313" key="2">
    <source>
        <dbReference type="EMBL" id="QCE04556.1"/>
    </source>
</evidence>
<evidence type="ECO:0000313" key="3">
    <source>
        <dbReference type="Proteomes" id="UP000501690"/>
    </source>
</evidence>
<accession>A0A4D6MSW2</accession>
<feature type="region of interest" description="Disordered" evidence="1">
    <location>
        <begin position="84"/>
        <end position="116"/>
    </location>
</feature>
<dbReference type="Proteomes" id="UP000501690">
    <property type="component" value="Linkage Group LG8"/>
</dbReference>
<gene>
    <name evidence="2" type="ORF">DEO72_LG8g2592</name>
</gene>
<organism evidence="2 3">
    <name type="scientific">Vigna unguiculata</name>
    <name type="common">Cowpea</name>
    <dbReference type="NCBI Taxonomy" id="3917"/>
    <lineage>
        <taxon>Eukaryota</taxon>
        <taxon>Viridiplantae</taxon>
        <taxon>Streptophyta</taxon>
        <taxon>Embryophyta</taxon>
        <taxon>Tracheophyta</taxon>
        <taxon>Spermatophyta</taxon>
        <taxon>Magnoliopsida</taxon>
        <taxon>eudicotyledons</taxon>
        <taxon>Gunneridae</taxon>
        <taxon>Pentapetalae</taxon>
        <taxon>rosids</taxon>
        <taxon>fabids</taxon>
        <taxon>Fabales</taxon>
        <taxon>Fabaceae</taxon>
        <taxon>Papilionoideae</taxon>
        <taxon>50 kb inversion clade</taxon>
        <taxon>NPAAA clade</taxon>
        <taxon>indigoferoid/millettioid clade</taxon>
        <taxon>Phaseoleae</taxon>
        <taxon>Vigna</taxon>
    </lineage>
</organism>
<protein>
    <submittedName>
        <fullName evidence="2">Uncharacterized protein</fullName>
    </submittedName>
</protein>
<sequence>MLQEIVGKPRGQQLKVIYPKQEDSWEYGYYVMSWIRTIIRAAIKDEWIECFEIRPTCSLFPFGQQCAETLDSLSKAQQMELSLMRKPSLQGNPEPKSVRLSSQENLSKKERSHAKH</sequence>
<evidence type="ECO:0000256" key="1">
    <source>
        <dbReference type="SAM" id="MobiDB-lite"/>
    </source>
</evidence>